<name>C0VY74_9ACTO</name>
<dbReference type="PANTHER" id="PTHR30477">
    <property type="entry name" value="ABC-TRANSPORTER METAL-BINDING PROTEIN"/>
    <property type="match status" value="1"/>
</dbReference>
<dbReference type="GO" id="GO:0010043">
    <property type="term" value="P:response to zinc ion"/>
    <property type="evidence" value="ECO:0007669"/>
    <property type="project" value="TreeGrafter"/>
</dbReference>
<dbReference type="GO" id="GO:0055085">
    <property type="term" value="P:transmembrane transport"/>
    <property type="evidence" value="ECO:0007669"/>
    <property type="project" value="InterPro"/>
</dbReference>
<dbReference type="Proteomes" id="UP000010301">
    <property type="component" value="Unassembled WGS sequence"/>
</dbReference>
<dbReference type="AlphaFoldDB" id="C0VY74"/>
<organism evidence="10 11">
    <name type="scientific">Gleimia coleocanis DSM 15436</name>
    <dbReference type="NCBI Taxonomy" id="525245"/>
    <lineage>
        <taxon>Bacteria</taxon>
        <taxon>Bacillati</taxon>
        <taxon>Actinomycetota</taxon>
        <taxon>Actinomycetes</taxon>
        <taxon>Actinomycetales</taxon>
        <taxon>Actinomycetaceae</taxon>
        <taxon>Gleimia</taxon>
    </lineage>
</organism>
<evidence type="ECO:0000256" key="7">
    <source>
        <dbReference type="ARBA" id="ARBA00023136"/>
    </source>
</evidence>
<dbReference type="GO" id="GO:0043190">
    <property type="term" value="C:ATP-binding cassette (ABC) transporter complex"/>
    <property type="evidence" value="ECO:0007669"/>
    <property type="project" value="InterPro"/>
</dbReference>
<evidence type="ECO:0000256" key="5">
    <source>
        <dbReference type="ARBA" id="ARBA00022692"/>
    </source>
</evidence>
<keyword evidence="7 9" id="KW-0472">Membrane</keyword>
<keyword evidence="5 8" id="KW-0812">Transmembrane</keyword>
<evidence type="ECO:0000256" key="3">
    <source>
        <dbReference type="ARBA" id="ARBA00022448"/>
    </source>
</evidence>
<evidence type="ECO:0000256" key="6">
    <source>
        <dbReference type="ARBA" id="ARBA00022989"/>
    </source>
</evidence>
<evidence type="ECO:0000256" key="8">
    <source>
        <dbReference type="RuleBase" id="RU003943"/>
    </source>
</evidence>
<comment type="caution">
    <text evidence="10">The sequence shown here is derived from an EMBL/GenBank/DDBJ whole genome shotgun (WGS) entry which is preliminary data.</text>
</comment>
<evidence type="ECO:0000256" key="2">
    <source>
        <dbReference type="ARBA" id="ARBA00008034"/>
    </source>
</evidence>
<feature type="transmembrane region" description="Helical" evidence="9">
    <location>
        <begin position="118"/>
        <end position="137"/>
    </location>
</feature>
<keyword evidence="11" id="KW-1185">Reference proteome</keyword>
<feature type="transmembrane region" description="Helical" evidence="9">
    <location>
        <begin position="250"/>
        <end position="271"/>
    </location>
</feature>
<feature type="transmembrane region" description="Helical" evidence="9">
    <location>
        <begin position="28"/>
        <end position="53"/>
    </location>
</feature>
<feature type="transmembrane region" description="Helical" evidence="9">
    <location>
        <begin position="167"/>
        <end position="185"/>
    </location>
</feature>
<sequence>MNLAVLTLLGDLVATSEGIGIVEFLTNYTFRTMLIGTTLIGLTSGALGCFLYLRKQSLISDVIGHSAIAGVMFAFIVATTVLGIEGRSMLVLTIGAVISATIAVLVANWVTADSRVSIDAAMAICLSLFYGVGMVLMRQITHSSLQGRGGIDKYMFGNAATLLESDLYTIGLFGGGALLVMVLLWKEFKVFTFDPVLATQLGFSPRILTPLLMGAATIAIVIGVKAVGLILMIAFAIMPAAAARQWTKRLSSMVALAALIGGVSGALGSFLSVNMGKVPTGPIVVIILFVIFLLSITFAPERSMLRRSVMRRAKARELAAIARGEITYEEARALNNQPDFARTGQEVEGN</sequence>
<dbReference type="EMBL" id="ACFG01000004">
    <property type="protein sequence ID" value="EEH64377.1"/>
    <property type="molecule type" value="Genomic_DNA"/>
</dbReference>
<evidence type="ECO:0000256" key="4">
    <source>
        <dbReference type="ARBA" id="ARBA00022475"/>
    </source>
</evidence>
<dbReference type="InterPro" id="IPR001626">
    <property type="entry name" value="ABC_TroCD"/>
</dbReference>
<dbReference type="Pfam" id="PF00950">
    <property type="entry name" value="ABC-3"/>
    <property type="match status" value="1"/>
</dbReference>
<dbReference type="CDD" id="cd06550">
    <property type="entry name" value="TM_ABC_iron-siderophores_like"/>
    <property type="match status" value="1"/>
</dbReference>
<evidence type="ECO:0000256" key="9">
    <source>
        <dbReference type="SAM" id="Phobius"/>
    </source>
</evidence>
<dbReference type="HOGENOM" id="CLU_028808_0_0_11"/>
<evidence type="ECO:0000313" key="11">
    <source>
        <dbReference type="Proteomes" id="UP000010301"/>
    </source>
</evidence>
<evidence type="ECO:0000256" key="1">
    <source>
        <dbReference type="ARBA" id="ARBA00004651"/>
    </source>
</evidence>
<comment type="similarity">
    <text evidence="2 8">Belongs to the ABC-3 integral membrane protein family.</text>
</comment>
<feature type="transmembrane region" description="Helical" evidence="9">
    <location>
        <begin position="283"/>
        <end position="300"/>
    </location>
</feature>
<dbReference type="RefSeq" id="WP_006547111.1">
    <property type="nucleotide sequence ID" value="NZ_DS999545.1"/>
</dbReference>
<protein>
    <submittedName>
        <fullName evidence="10">ABC 3 transport family protein</fullName>
    </submittedName>
</protein>
<feature type="transmembrane region" description="Helical" evidence="9">
    <location>
        <begin position="90"/>
        <end position="111"/>
    </location>
</feature>
<dbReference type="InterPro" id="IPR037294">
    <property type="entry name" value="ABC_BtuC-like"/>
</dbReference>
<reference evidence="10 11" key="1">
    <citation type="submission" date="2009-01" db="EMBL/GenBank/DDBJ databases">
        <authorList>
            <person name="Qin X."/>
            <person name="Bachman B."/>
            <person name="Battles P."/>
            <person name="Bell A."/>
            <person name="Bess C."/>
            <person name="Bickham C."/>
            <person name="Chaboub L."/>
            <person name="Chen D."/>
            <person name="Coyle M."/>
            <person name="Deiros D.R."/>
            <person name="Dinh H."/>
            <person name="Forbes L."/>
            <person name="Fowler G."/>
            <person name="Francisco L."/>
            <person name="Fu Q."/>
            <person name="Gubbala S."/>
            <person name="Hale W."/>
            <person name="Han Y."/>
            <person name="Hemphill L."/>
            <person name="Highlander S.K."/>
            <person name="Hirani K."/>
            <person name="Hogues M."/>
            <person name="Jackson L."/>
            <person name="Jakkamsetti A."/>
            <person name="Javaid M."/>
            <person name="Jiang H."/>
            <person name="Korchina V."/>
            <person name="Kovar C."/>
            <person name="Lara F."/>
            <person name="Lee S."/>
            <person name="Mata R."/>
            <person name="Mathew T."/>
            <person name="Moen C."/>
            <person name="Morales K."/>
            <person name="Munidasa M."/>
            <person name="Nazareth L."/>
            <person name="Ngo R."/>
            <person name="Nguyen L."/>
            <person name="Okwuonu G."/>
            <person name="Ongeri F."/>
            <person name="Patil S."/>
            <person name="Petrosino J."/>
            <person name="Pham C."/>
            <person name="Pham P."/>
            <person name="Pu L.-L."/>
            <person name="Puazo M."/>
            <person name="Raj R."/>
            <person name="Reid J."/>
            <person name="Rouhana J."/>
            <person name="Saada N."/>
            <person name="Shang Y."/>
            <person name="Simmons D."/>
            <person name="Thornton R."/>
            <person name="Warren J."/>
            <person name="Weissenberger G."/>
            <person name="Zhang J."/>
            <person name="Zhang L."/>
            <person name="Zhou C."/>
            <person name="Zhu D."/>
            <person name="Muzny D."/>
            <person name="Worley K."/>
            <person name="Gibbs R."/>
        </authorList>
    </citation>
    <scope>NUCLEOTIDE SEQUENCE [LARGE SCALE GENOMIC DNA]</scope>
    <source>
        <strain evidence="10 11">DSM 15436</strain>
    </source>
</reference>
<keyword evidence="6 9" id="KW-1133">Transmembrane helix</keyword>
<feature type="transmembrane region" description="Helical" evidence="9">
    <location>
        <begin position="214"/>
        <end position="238"/>
    </location>
</feature>
<evidence type="ECO:0000313" key="10">
    <source>
        <dbReference type="EMBL" id="EEH64377.1"/>
    </source>
</evidence>
<dbReference type="PANTHER" id="PTHR30477:SF3">
    <property type="entry name" value="METAL TRANSPORT SYSTEM MEMBRANE PROTEIN CT_069-RELATED"/>
    <property type="match status" value="1"/>
</dbReference>
<dbReference type="eggNOG" id="COG1108">
    <property type="taxonomic scope" value="Bacteria"/>
</dbReference>
<keyword evidence="4" id="KW-1003">Cell membrane</keyword>
<dbReference type="STRING" id="525245.HMPREF0044_0114"/>
<dbReference type="SUPFAM" id="SSF81345">
    <property type="entry name" value="ABC transporter involved in vitamin B12 uptake, BtuC"/>
    <property type="match status" value="1"/>
</dbReference>
<keyword evidence="3 8" id="KW-0813">Transport</keyword>
<accession>C0VY74</accession>
<proteinExistence type="inferred from homology"/>
<comment type="subcellular location">
    <subcellularLocation>
        <location evidence="1 8">Cell membrane</location>
        <topology evidence="1 8">Multi-pass membrane protein</topology>
    </subcellularLocation>
</comment>
<dbReference type="Gene3D" id="1.10.3470.10">
    <property type="entry name" value="ABC transporter involved in vitamin B12 uptake, BtuC"/>
    <property type="match status" value="1"/>
</dbReference>
<gene>
    <name evidence="10" type="ORF">HMPREF0044_0114</name>
</gene>
<feature type="transmembrane region" description="Helical" evidence="9">
    <location>
        <begin position="62"/>
        <end position="84"/>
    </location>
</feature>